<reference evidence="1 2" key="1">
    <citation type="submission" date="2024-10" db="EMBL/GenBank/DDBJ databases">
        <title>The Natural Products Discovery Center: Release of the First 8490 Sequenced Strains for Exploring Actinobacteria Biosynthetic Diversity.</title>
        <authorList>
            <person name="Kalkreuter E."/>
            <person name="Kautsar S.A."/>
            <person name="Yang D."/>
            <person name="Bader C.D."/>
            <person name="Teijaro C.N."/>
            <person name="Fluegel L."/>
            <person name="Davis C.M."/>
            <person name="Simpson J.R."/>
            <person name="Lauterbach L."/>
            <person name="Steele A.D."/>
            <person name="Gui C."/>
            <person name="Meng S."/>
            <person name="Li G."/>
            <person name="Viehrig K."/>
            <person name="Ye F."/>
            <person name="Su P."/>
            <person name="Kiefer A.F."/>
            <person name="Nichols A."/>
            <person name="Cepeda A.J."/>
            <person name="Yan W."/>
            <person name="Fan B."/>
            <person name="Jiang Y."/>
            <person name="Adhikari A."/>
            <person name="Zheng C.-J."/>
            <person name="Schuster L."/>
            <person name="Cowan T.M."/>
            <person name="Smanski M.J."/>
            <person name="Chevrette M.G."/>
            <person name="De Carvalho L.P.S."/>
            <person name="Shen B."/>
        </authorList>
    </citation>
    <scope>NUCLEOTIDE SEQUENCE [LARGE SCALE GENOMIC DNA]</scope>
    <source>
        <strain evidence="1 2">NPDC001281</strain>
    </source>
</reference>
<evidence type="ECO:0000313" key="1">
    <source>
        <dbReference type="EMBL" id="MFF4772522.1"/>
    </source>
</evidence>
<comment type="caution">
    <text evidence="1">The sequence shown here is derived from an EMBL/GenBank/DDBJ whole genome shotgun (WGS) entry which is preliminary data.</text>
</comment>
<organism evidence="1 2">
    <name type="scientific">Microtetraspora fusca</name>
    <dbReference type="NCBI Taxonomy" id="1997"/>
    <lineage>
        <taxon>Bacteria</taxon>
        <taxon>Bacillati</taxon>
        <taxon>Actinomycetota</taxon>
        <taxon>Actinomycetes</taxon>
        <taxon>Streptosporangiales</taxon>
        <taxon>Streptosporangiaceae</taxon>
        <taxon>Microtetraspora</taxon>
    </lineage>
</organism>
<dbReference type="EMBL" id="JBIAXI010000003">
    <property type="protein sequence ID" value="MFF4772522.1"/>
    <property type="molecule type" value="Genomic_DNA"/>
</dbReference>
<keyword evidence="2" id="KW-1185">Reference proteome</keyword>
<name>A0ABW6V3A0_MICFU</name>
<dbReference type="Proteomes" id="UP001602119">
    <property type="component" value="Unassembled WGS sequence"/>
</dbReference>
<evidence type="ECO:0000313" key="2">
    <source>
        <dbReference type="Proteomes" id="UP001602119"/>
    </source>
</evidence>
<dbReference type="RefSeq" id="WP_387340933.1">
    <property type="nucleotide sequence ID" value="NZ_JBIAXI010000003.1"/>
</dbReference>
<protein>
    <submittedName>
        <fullName evidence="1">Uncharacterized protein</fullName>
    </submittedName>
</protein>
<sequence>MSNPIVRFAETGALGLIKIGMDYEAVLEIAGESDGDTGAVGGGGLVIHSFEDVQLGFTGGGVLCYLAIEPRGLQTFLPAFAGKSGIVKTPRQDELINYLSSLGEEIERCEPFVSGEFWWKVKRTGVLMSFNDADGMLEAINISL</sequence>
<proteinExistence type="predicted"/>
<accession>A0ABW6V3A0</accession>
<gene>
    <name evidence="1" type="ORF">ACFY05_06655</name>
</gene>